<evidence type="ECO:0000256" key="2">
    <source>
        <dbReference type="ARBA" id="ARBA00034247"/>
    </source>
</evidence>
<keyword evidence="6" id="KW-0808">Transferase</keyword>
<dbReference type="KEGG" id="tmk:QGN29_01775"/>
<organism evidence="6 7">
    <name type="scientific">Temperatibacter marinus</name>
    <dbReference type="NCBI Taxonomy" id="1456591"/>
    <lineage>
        <taxon>Bacteria</taxon>
        <taxon>Pseudomonadati</taxon>
        <taxon>Pseudomonadota</taxon>
        <taxon>Alphaproteobacteria</taxon>
        <taxon>Kordiimonadales</taxon>
        <taxon>Temperatibacteraceae</taxon>
        <taxon>Temperatibacter</taxon>
    </lineage>
</organism>
<feature type="coiled-coil region" evidence="3">
    <location>
        <begin position="63"/>
        <end position="94"/>
    </location>
</feature>
<evidence type="ECO:0000256" key="4">
    <source>
        <dbReference type="SAM" id="MobiDB-lite"/>
    </source>
</evidence>
<reference evidence="6" key="1">
    <citation type="submission" date="2023-04" db="EMBL/GenBank/DDBJ databases">
        <title>Complete genome sequence of Temperatibacter marinus.</title>
        <authorList>
            <person name="Rong J.-C."/>
            <person name="Yi M.-L."/>
            <person name="Zhao Q."/>
        </authorList>
    </citation>
    <scope>NUCLEOTIDE SEQUENCE</scope>
    <source>
        <strain evidence="6">NBRC 110045</strain>
    </source>
</reference>
<dbReference type="CDD" id="cd01949">
    <property type="entry name" value="GGDEF"/>
    <property type="match status" value="1"/>
</dbReference>
<keyword evidence="6" id="KW-0548">Nucleotidyltransferase</keyword>
<dbReference type="NCBIfam" id="TIGR00254">
    <property type="entry name" value="GGDEF"/>
    <property type="match status" value="1"/>
</dbReference>
<sequence length="252" mass="27831">MKITNSPGMIRSASSRAVKKTGSVKNADSVGRATIPGSTGVNDVVNIDAIPAEEMTPRVQAAFMALMEEVEKLRQELKQTRKKMKELEEVADNDALLPVLNRRAFVRELNRMISFAERYGTPSTLVFFDLNDMKVINDEFGHEAGDRALQHVSQLLLANIRGTDVVARIGGDEFGVLLAQADDVRGAEKAEYLAKAIHETPFEVLEGKGVHLNLAHGHYTFNGDDNPVEALAKADERMYHNKRSMKGEGNVR</sequence>
<accession>A0AA52EH71</accession>
<evidence type="ECO:0000259" key="5">
    <source>
        <dbReference type="PROSITE" id="PS50887"/>
    </source>
</evidence>
<comment type="catalytic activity">
    <reaction evidence="2">
        <text>2 GTP = 3',3'-c-di-GMP + 2 diphosphate</text>
        <dbReference type="Rhea" id="RHEA:24898"/>
        <dbReference type="ChEBI" id="CHEBI:33019"/>
        <dbReference type="ChEBI" id="CHEBI:37565"/>
        <dbReference type="ChEBI" id="CHEBI:58805"/>
        <dbReference type="EC" id="2.7.7.65"/>
    </reaction>
</comment>
<name>A0AA52EH71_9PROT</name>
<dbReference type="PANTHER" id="PTHR45138:SF9">
    <property type="entry name" value="DIGUANYLATE CYCLASE DGCM-RELATED"/>
    <property type="match status" value="1"/>
</dbReference>
<feature type="region of interest" description="Disordered" evidence="4">
    <location>
        <begin position="1"/>
        <end position="35"/>
    </location>
</feature>
<proteinExistence type="predicted"/>
<evidence type="ECO:0000313" key="6">
    <source>
        <dbReference type="EMBL" id="WND03093.1"/>
    </source>
</evidence>
<feature type="compositionally biased region" description="Polar residues" evidence="4">
    <location>
        <begin position="1"/>
        <end position="15"/>
    </location>
</feature>
<keyword evidence="7" id="KW-1185">Reference proteome</keyword>
<protein>
    <recommendedName>
        <fullName evidence="1">diguanylate cyclase</fullName>
        <ecNumber evidence="1">2.7.7.65</ecNumber>
    </recommendedName>
</protein>
<dbReference type="PROSITE" id="PS50887">
    <property type="entry name" value="GGDEF"/>
    <property type="match status" value="1"/>
</dbReference>
<dbReference type="Gene3D" id="3.30.70.270">
    <property type="match status" value="1"/>
</dbReference>
<dbReference type="SUPFAM" id="SSF55073">
    <property type="entry name" value="Nucleotide cyclase"/>
    <property type="match status" value="1"/>
</dbReference>
<dbReference type="InterPro" id="IPR029787">
    <property type="entry name" value="Nucleotide_cyclase"/>
</dbReference>
<gene>
    <name evidence="6" type="ORF">QGN29_01775</name>
</gene>
<dbReference type="Pfam" id="PF00990">
    <property type="entry name" value="GGDEF"/>
    <property type="match status" value="1"/>
</dbReference>
<dbReference type="PANTHER" id="PTHR45138">
    <property type="entry name" value="REGULATORY COMPONENTS OF SENSORY TRANSDUCTION SYSTEM"/>
    <property type="match status" value="1"/>
</dbReference>
<dbReference type="AlphaFoldDB" id="A0AA52EH71"/>
<dbReference type="EC" id="2.7.7.65" evidence="1"/>
<dbReference type="GO" id="GO:0052621">
    <property type="term" value="F:diguanylate cyclase activity"/>
    <property type="evidence" value="ECO:0007669"/>
    <property type="project" value="UniProtKB-EC"/>
</dbReference>
<keyword evidence="3" id="KW-0175">Coiled coil</keyword>
<dbReference type="EMBL" id="CP123872">
    <property type="protein sequence ID" value="WND03093.1"/>
    <property type="molecule type" value="Genomic_DNA"/>
</dbReference>
<dbReference type="InterPro" id="IPR050469">
    <property type="entry name" value="Diguanylate_Cyclase"/>
</dbReference>
<evidence type="ECO:0000256" key="3">
    <source>
        <dbReference type="SAM" id="Coils"/>
    </source>
</evidence>
<feature type="domain" description="GGDEF" evidence="5">
    <location>
        <begin position="121"/>
        <end position="252"/>
    </location>
</feature>
<evidence type="ECO:0000256" key="1">
    <source>
        <dbReference type="ARBA" id="ARBA00012528"/>
    </source>
</evidence>
<dbReference type="InterPro" id="IPR043128">
    <property type="entry name" value="Rev_trsase/Diguanyl_cyclase"/>
</dbReference>
<dbReference type="RefSeq" id="WP_310798942.1">
    <property type="nucleotide sequence ID" value="NZ_CP123872.1"/>
</dbReference>
<dbReference type="SMART" id="SM00267">
    <property type="entry name" value="GGDEF"/>
    <property type="match status" value="1"/>
</dbReference>
<dbReference type="Proteomes" id="UP001268683">
    <property type="component" value="Chromosome"/>
</dbReference>
<dbReference type="InterPro" id="IPR000160">
    <property type="entry name" value="GGDEF_dom"/>
</dbReference>
<evidence type="ECO:0000313" key="7">
    <source>
        <dbReference type="Proteomes" id="UP001268683"/>
    </source>
</evidence>